<dbReference type="InterPro" id="IPR034660">
    <property type="entry name" value="DinB/YfiT-like"/>
</dbReference>
<name>A0A2C6DUR6_9GAMM</name>
<reference evidence="2 4" key="3">
    <citation type="submission" date="2019-03" db="EMBL/GenBank/DDBJ databases">
        <authorList>
            <consortium name="Pathogen Informatics"/>
        </authorList>
    </citation>
    <scope>NUCLEOTIDE SEQUENCE [LARGE SCALE GENOMIC DNA]</scope>
    <source>
        <strain evidence="2 4">NCTC12282</strain>
    </source>
</reference>
<dbReference type="EMBL" id="CAADJA010000002">
    <property type="protein sequence ID" value="VFS45462.1"/>
    <property type="molecule type" value="Genomic_DNA"/>
</dbReference>
<evidence type="ECO:0000313" key="4">
    <source>
        <dbReference type="Proteomes" id="UP000373449"/>
    </source>
</evidence>
<dbReference type="OrthoDB" id="338237at2"/>
<reference evidence="1" key="2">
    <citation type="submission" date="2017-09" db="EMBL/GenBank/DDBJ databases">
        <title>FDA dAtabase for Regulatory Grade micrObial Sequences (FDA-ARGOS): Supporting development and validation of Infectious Disease Dx tests.</title>
        <authorList>
            <person name="Minogue T."/>
            <person name="Wolcott M."/>
            <person name="Wasieloski L."/>
            <person name="Aguilar W."/>
            <person name="Moore D."/>
            <person name="Tallon L.J."/>
            <person name="Sadzewicz L."/>
            <person name="Ott S."/>
            <person name="Zhao X."/>
            <person name="Nagaraj S."/>
            <person name="Vavikolanu K."/>
            <person name="Aluvathingal J."/>
            <person name="Nadendla S."/>
            <person name="Sichtig H."/>
        </authorList>
    </citation>
    <scope>NUCLEOTIDE SEQUENCE</scope>
    <source>
        <strain evidence="1">FDAARGOS_387</strain>
    </source>
</reference>
<dbReference type="InterPro" id="IPR018531">
    <property type="entry name" value="DUF1993"/>
</dbReference>
<organism evidence="1 3">
    <name type="scientific">Budvicia aquatica</name>
    <dbReference type="NCBI Taxonomy" id="82979"/>
    <lineage>
        <taxon>Bacteria</taxon>
        <taxon>Pseudomonadati</taxon>
        <taxon>Pseudomonadota</taxon>
        <taxon>Gammaproteobacteria</taxon>
        <taxon>Enterobacterales</taxon>
        <taxon>Budviciaceae</taxon>
        <taxon>Budvicia</taxon>
    </lineage>
</organism>
<dbReference type="Proteomes" id="UP000373449">
    <property type="component" value="Unassembled WGS sequence"/>
</dbReference>
<sequence>MSLSYYQIATQSTVRGLNNLDHLIDLAVIFCAEKKIEQSVLLNARLSPDMFPLSRQVQLVSDMTKSCAARLAGLDVPSYKDDETTFEQLKERIAKTIAFIQTIKEQDFNGCEDRKVTLNWYPDPMTSEVFLLQHSLPNIYFHITTAYNILRHNGVAVGKRDYLGQI</sequence>
<dbReference type="Gene3D" id="1.20.120.450">
    <property type="entry name" value="dinb family like domain"/>
    <property type="match status" value="1"/>
</dbReference>
<dbReference type="SUPFAM" id="SSF109854">
    <property type="entry name" value="DinB/YfiT-like putative metalloenzymes"/>
    <property type="match status" value="1"/>
</dbReference>
<evidence type="ECO:0000313" key="2">
    <source>
        <dbReference type="EMBL" id="VFS45462.1"/>
    </source>
</evidence>
<keyword evidence="3" id="KW-1185">Reference proteome</keyword>
<proteinExistence type="predicted"/>
<dbReference type="Proteomes" id="UP000224974">
    <property type="component" value="Unassembled WGS sequence"/>
</dbReference>
<dbReference type="STRING" id="1111728.GCA_000427805_04910"/>
<dbReference type="PANTHER" id="PTHR36922:SF1">
    <property type="entry name" value="DUF1993 DOMAIN-CONTAINING PROTEIN"/>
    <property type="match status" value="1"/>
</dbReference>
<protein>
    <submittedName>
        <fullName evidence="1">DUF1993 domain-containing protein</fullName>
    </submittedName>
</protein>
<dbReference type="EMBL" id="PDDX01000001">
    <property type="protein sequence ID" value="PHI32453.1"/>
    <property type="molecule type" value="Genomic_DNA"/>
</dbReference>
<accession>A0A2C6DUR6</accession>
<evidence type="ECO:0000313" key="1">
    <source>
        <dbReference type="EMBL" id="PHI32453.1"/>
    </source>
</evidence>
<dbReference type="PANTHER" id="PTHR36922">
    <property type="entry name" value="BLL2446 PROTEIN"/>
    <property type="match status" value="1"/>
</dbReference>
<dbReference type="RefSeq" id="WP_029097024.1">
    <property type="nucleotide sequence ID" value="NZ_BRLG01000010.1"/>
</dbReference>
<dbReference type="Pfam" id="PF09351">
    <property type="entry name" value="DUF1993"/>
    <property type="match status" value="1"/>
</dbReference>
<dbReference type="AlphaFoldDB" id="A0A2C6DUR6"/>
<evidence type="ECO:0000313" key="3">
    <source>
        <dbReference type="Proteomes" id="UP000224974"/>
    </source>
</evidence>
<gene>
    <name evidence="1" type="ORF">CRN84_25655</name>
    <name evidence="2" type="ORF">NCTC12282_00339</name>
</gene>
<reference evidence="3" key="1">
    <citation type="submission" date="2017-09" db="EMBL/GenBank/DDBJ databases">
        <title>FDA dAtabase for Regulatory Grade micrObial Sequences (FDA-ARGOS): Supporting development and validation of Infectious Disease Dx tests.</title>
        <authorList>
            <person name="Minogue T."/>
            <person name="Wolcott M."/>
            <person name="Wasieloski L."/>
            <person name="Aguilar W."/>
            <person name="Moore D."/>
            <person name="Tallon L."/>
            <person name="Sadzewicz L."/>
            <person name="Ott S."/>
            <person name="Zhao X."/>
            <person name="Nagaraj S."/>
            <person name="Vavikolanu K."/>
            <person name="Aluvathingal J."/>
            <person name="Nadendla S."/>
            <person name="Sichtig H."/>
        </authorList>
    </citation>
    <scope>NUCLEOTIDE SEQUENCE [LARGE SCALE GENOMIC DNA]</scope>
    <source>
        <strain evidence="3">FDAARGOS_387</strain>
    </source>
</reference>